<feature type="domain" description="DUF7916" evidence="1">
    <location>
        <begin position="3"/>
        <end position="258"/>
    </location>
</feature>
<accession>A0A380LQX0</accession>
<dbReference type="EMBL" id="UHFX01000003">
    <property type="protein sequence ID" value="SUO04970.1"/>
    <property type="molecule type" value="Genomic_DNA"/>
</dbReference>
<dbReference type="InterPro" id="IPR057238">
    <property type="entry name" value="DUF7916"/>
</dbReference>
<evidence type="ECO:0000313" key="3">
    <source>
        <dbReference type="Proteomes" id="UP000255523"/>
    </source>
</evidence>
<evidence type="ECO:0000313" key="2">
    <source>
        <dbReference type="EMBL" id="SUO04970.1"/>
    </source>
</evidence>
<organism evidence="2 3">
    <name type="scientific">Faecalicoccus pleomorphus</name>
    <dbReference type="NCBI Taxonomy" id="1323"/>
    <lineage>
        <taxon>Bacteria</taxon>
        <taxon>Bacillati</taxon>
        <taxon>Bacillota</taxon>
        <taxon>Erysipelotrichia</taxon>
        <taxon>Erysipelotrichales</taxon>
        <taxon>Erysipelotrichaceae</taxon>
        <taxon>Faecalicoccus</taxon>
    </lineage>
</organism>
<dbReference type="SUPFAM" id="SSF51366">
    <property type="entry name" value="Ribulose-phoshate binding barrel"/>
    <property type="match status" value="1"/>
</dbReference>
<name>A0A380LQX0_9FIRM</name>
<reference evidence="2 3" key="1">
    <citation type="submission" date="2018-06" db="EMBL/GenBank/DDBJ databases">
        <authorList>
            <consortium name="Pathogen Informatics"/>
            <person name="Doyle S."/>
        </authorList>
    </citation>
    <scope>NUCLEOTIDE SEQUENCE [LARGE SCALE GENOMIC DNA]</scope>
    <source>
        <strain evidence="2 3">NCTC11087</strain>
    </source>
</reference>
<evidence type="ECO:0000259" key="1">
    <source>
        <dbReference type="Pfam" id="PF25509"/>
    </source>
</evidence>
<dbReference type="InterPro" id="IPR011060">
    <property type="entry name" value="RibuloseP-bd_barrel"/>
</dbReference>
<proteinExistence type="predicted"/>
<dbReference type="Pfam" id="PF25509">
    <property type="entry name" value="DUF7916"/>
    <property type="match status" value="1"/>
</dbReference>
<gene>
    <name evidence="2" type="ORF">NCTC11087_01902</name>
</gene>
<sequence length="258" mass="28011">MEPISDAEVACAFGADLILLNAFDCEKTVITGIDAPTQEVVHVLKKYIGRLVGINLEPLGNSQMISDFIPLSQGRIATLDNARKAKDLGIDYIVLTGNPGSGVDNDAIERSIREIHQDMEDMIIVAGKMHAAGSKTEAGENILTKEWVERFIQAGADIILIPAPGTVPGITQEYVHGMVTFVHEHGKMTMTAIGTSQESAEERTIEQIALMCKMTGTDIHHIGDAGLGGMVPESIMAYSKVIRGKRHTYLRMARSVNR</sequence>
<protein>
    <submittedName>
        <fullName evidence="2">Dihydrodipicolinate synthase</fullName>
    </submittedName>
</protein>
<dbReference type="Proteomes" id="UP000255523">
    <property type="component" value="Unassembled WGS sequence"/>
</dbReference>
<keyword evidence="3" id="KW-1185">Reference proteome</keyword>
<dbReference type="AlphaFoldDB" id="A0A380LQX0"/>